<protein>
    <submittedName>
        <fullName evidence="1">Uncharacterized protein</fullName>
    </submittedName>
</protein>
<comment type="caution">
    <text evidence="1">The sequence shown here is derived from an EMBL/GenBank/DDBJ whole genome shotgun (WGS) entry which is preliminary data.</text>
</comment>
<sequence length="75" mass="8440">MPTVAAESKKPCQTARSIFKFSALQQKHLQLEHNHVEEIKYLQFLYSILLSSTVSAPTLWASATPPKNKPKLGFI</sequence>
<dbReference type="Proteomes" id="UP001279734">
    <property type="component" value="Unassembled WGS sequence"/>
</dbReference>
<keyword evidence="2" id="KW-1185">Reference proteome</keyword>
<evidence type="ECO:0000313" key="2">
    <source>
        <dbReference type="Proteomes" id="UP001279734"/>
    </source>
</evidence>
<accession>A0AAD3SQT1</accession>
<dbReference type="EMBL" id="BSYO01000015">
    <property type="protein sequence ID" value="GMH15818.1"/>
    <property type="molecule type" value="Genomic_DNA"/>
</dbReference>
<evidence type="ECO:0000313" key="1">
    <source>
        <dbReference type="EMBL" id="GMH15818.1"/>
    </source>
</evidence>
<gene>
    <name evidence="1" type="ORF">Nepgr_017659</name>
</gene>
<name>A0AAD3SQT1_NEPGR</name>
<organism evidence="1 2">
    <name type="scientific">Nepenthes gracilis</name>
    <name type="common">Slender pitcher plant</name>
    <dbReference type="NCBI Taxonomy" id="150966"/>
    <lineage>
        <taxon>Eukaryota</taxon>
        <taxon>Viridiplantae</taxon>
        <taxon>Streptophyta</taxon>
        <taxon>Embryophyta</taxon>
        <taxon>Tracheophyta</taxon>
        <taxon>Spermatophyta</taxon>
        <taxon>Magnoliopsida</taxon>
        <taxon>eudicotyledons</taxon>
        <taxon>Gunneridae</taxon>
        <taxon>Pentapetalae</taxon>
        <taxon>Caryophyllales</taxon>
        <taxon>Nepenthaceae</taxon>
        <taxon>Nepenthes</taxon>
    </lineage>
</organism>
<dbReference type="AlphaFoldDB" id="A0AAD3SQT1"/>
<reference evidence="1" key="1">
    <citation type="submission" date="2023-05" db="EMBL/GenBank/DDBJ databases">
        <title>Nepenthes gracilis genome sequencing.</title>
        <authorList>
            <person name="Fukushima K."/>
        </authorList>
    </citation>
    <scope>NUCLEOTIDE SEQUENCE</scope>
    <source>
        <strain evidence="1">SING2019-196</strain>
    </source>
</reference>
<proteinExistence type="predicted"/>